<keyword evidence="8" id="KW-1185">Reference proteome</keyword>
<evidence type="ECO:0000256" key="4">
    <source>
        <dbReference type="PROSITE-ProRule" id="PRU00335"/>
    </source>
</evidence>
<protein>
    <submittedName>
        <fullName evidence="7">TetR family transcriptional regulator</fullName>
    </submittedName>
</protein>
<dbReference type="Proteomes" id="UP001422074">
    <property type="component" value="Unassembled WGS sequence"/>
</dbReference>
<keyword evidence="1" id="KW-0805">Transcription regulation</keyword>
<evidence type="ECO:0000256" key="2">
    <source>
        <dbReference type="ARBA" id="ARBA00023125"/>
    </source>
</evidence>
<evidence type="ECO:0000313" key="8">
    <source>
        <dbReference type="Proteomes" id="UP001422074"/>
    </source>
</evidence>
<dbReference type="RefSeq" id="WP_345886254.1">
    <property type="nucleotide sequence ID" value="NZ_JBDFRB010000017.1"/>
</dbReference>
<organism evidence="7 8">
    <name type="scientific">Sinomonas halotolerans</name>
    <dbReference type="NCBI Taxonomy" id="1644133"/>
    <lineage>
        <taxon>Bacteria</taxon>
        <taxon>Bacillati</taxon>
        <taxon>Actinomycetota</taxon>
        <taxon>Actinomycetes</taxon>
        <taxon>Micrococcales</taxon>
        <taxon>Micrococcaceae</taxon>
        <taxon>Sinomonas</taxon>
    </lineage>
</organism>
<reference evidence="7 8" key="1">
    <citation type="submission" date="2024-05" db="EMBL/GenBank/DDBJ databases">
        <title>Sinomonas sp. nov., isolated from a waste landfill.</title>
        <authorList>
            <person name="Zhao Y."/>
        </authorList>
    </citation>
    <scope>NUCLEOTIDE SEQUENCE [LARGE SCALE GENOMIC DNA]</scope>
    <source>
        <strain evidence="7 8">CCTCC AB2014300</strain>
    </source>
</reference>
<keyword evidence="3" id="KW-0804">Transcription</keyword>
<dbReference type="InterPro" id="IPR041583">
    <property type="entry name" value="TetR_C_31"/>
</dbReference>
<gene>
    <name evidence="7" type="ORF">ABCQ75_14430</name>
</gene>
<sequence>MPEQAARPAPGAATGSGGTAAPSGAASQAPPAPSERAARRPRRTDPDRRGRIVEACLDVIADVGVAGTTHRRIAAAADIPLGSIHYHFEGMDELLREAFTRFAGTVGEVFERRLAGAGDCEAAKAAVVAIITEDVLGTQRELVLTHELYTLAARSPGFRDITNAWMARSRRALEARFDPVTARLLDALIEGLTIHRALDNVPHDPAAAADAVERLTGSARL</sequence>
<dbReference type="Pfam" id="PF00440">
    <property type="entry name" value="TetR_N"/>
    <property type="match status" value="1"/>
</dbReference>
<feature type="domain" description="HTH tetR-type" evidence="6">
    <location>
        <begin position="46"/>
        <end position="106"/>
    </location>
</feature>
<feature type="compositionally biased region" description="Low complexity" evidence="5">
    <location>
        <begin position="1"/>
        <end position="29"/>
    </location>
</feature>
<evidence type="ECO:0000313" key="7">
    <source>
        <dbReference type="EMBL" id="MEN2745722.1"/>
    </source>
</evidence>
<name>A0ABU9X2Q2_9MICC</name>
<evidence type="ECO:0000256" key="5">
    <source>
        <dbReference type="SAM" id="MobiDB-lite"/>
    </source>
</evidence>
<feature type="DNA-binding region" description="H-T-H motif" evidence="4">
    <location>
        <begin position="69"/>
        <end position="88"/>
    </location>
</feature>
<feature type="region of interest" description="Disordered" evidence="5">
    <location>
        <begin position="1"/>
        <end position="48"/>
    </location>
</feature>
<dbReference type="PANTHER" id="PTHR47506">
    <property type="entry name" value="TRANSCRIPTIONAL REGULATORY PROTEIN"/>
    <property type="match status" value="1"/>
</dbReference>
<comment type="caution">
    <text evidence="7">The sequence shown here is derived from an EMBL/GenBank/DDBJ whole genome shotgun (WGS) entry which is preliminary data.</text>
</comment>
<proteinExistence type="predicted"/>
<dbReference type="Pfam" id="PF17940">
    <property type="entry name" value="TetR_C_31"/>
    <property type="match status" value="1"/>
</dbReference>
<dbReference type="SUPFAM" id="SSF46689">
    <property type="entry name" value="Homeodomain-like"/>
    <property type="match status" value="1"/>
</dbReference>
<dbReference type="PANTHER" id="PTHR47506:SF6">
    <property type="entry name" value="HTH-TYPE TRANSCRIPTIONAL REPRESSOR NEMR"/>
    <property type="match status" value="1"/>
</dbReference>
<dbReference type="Gene3D" id="1.10.357.10">
    <property type="entry name" value="Tetracycline Repressor, domain 2"/>
    <property type="match status" value="1"/>
</dbReference>
<dbReference type="InterPro" id="IPR036271">
    <property type="entry name" value="Tet_transcr_reg_TetR-rel_C_sf"/>
</dbReference>
<accession>A0ABU9X2Q2</accession>
<dbReference type="EMBL" id="JBDFRB010000017">
    <property type="protein sequence ID" value="MEN2745722.1"/>
    <property type="molecule type" value="Genomic_DNA"/>
</dbReference>
<dbReference type="SUPFAM" id="SSF48498">
    <property type="entry name" value="Tetracyclin repressor-like, C-terminal domain"/>
    <property type="match status" value="1"/>
</dbReference>
<dbReference type="InterPro" id="IPR001647">
    <property type="entry name" value="HTH_TetR"/>
</dbReference>
<dbReference type="PROSITE" id="PS50977">
    <property type="entry name" value="HTH_TETR_2"/>
    <property type="match status" value="1"/>
</dbReference>
<evidence type="ECO:0000256" key="1">
    <source>
        <dbReference type="ARBA" id="ARBA00023015"/>
    </source>
</evidence>
<evidence type="ECO:0000259" key="6">
    <source>
        <dbReference type="PROSITE" id="PS50977"/>
    </source>
</evidence>
<keyword evidence="2 4" id="KW-0238">DNA-binding</keyword>
<dbReference type="InterPro" id="IPR009057">
    <property type="entry name" value="Homeodomain-like_sf"/>
</dbReference>
<evidence type="ECO:0000256" key="3">
    <source>
        <dbReference type="ARBA" id="ARBA00023163"/>
    </source>
</evidence>